<sequence>MRRPDFFRTAPLEVQTLSPGPVVRPDSFFDGPEARRGPPGAENSEKLPVLIFYDAIMSGASAGHCELHTGAEPRAKYTTLCEELRAASRRARARALAPAPSCGPRASVRQAFALCRCAAEVSLLVLVLVL</sequence>
<feature type="region of interest" description="Disordered" evidence="1">
    <location>
        <begin position="19"/>
        <end position="42"/>
    </location>
</feature>
<comment type="caution">
    <text evidence="2">The sequence shown here is derived from an EMBL/GenBank/DDBJ whole genome shotgun (WGS) entry which is preliminary data.</text>
</comment>
<organism evidence="2 3">
    <name type="scientific">Prorocentrum cordatum</name>
    <dbReference type="NCBI Taxonomy" id="2364126"/>
    <lineage>
        <taxon>Eukaryota</taxon>
        <taxon>Sar</taxon>
        <taxon>Alveolata</taxon>
        <taxon>Dinophyceae</taxon>
        <taxon>Prorocentrales</taxon>
        <taxon>Prorocentraceae</taxon>
        <taxon>Prorocentrum</taxon>
    </lineage>
</organism>
<reference evidence="2" key="1">
    <citation type="submission" date="2023-10" db="EMBL/GenBank/DDBJ databases">
        <authorList>
            <person name="Chen Y."/>
            <person name="Shah S."/>
            <person name="Dougan E. K."/>
            <person name="Thang M."/>
            <person name="Chan C."/>
        </authorList>
    </citation>
    <scope>NUCLEOTIDE SEQUENCE [LARGE SCALE GENOMIC DNA]</scope>
</reference>
<evidence type="ECO:0000256" key="1">
    <source>
        <dbReference type="SAM" id="MobiDB-lite"/>
    </source>
</evidence>
<name>A0ABN9VS90_9DINO</name>
<accession>A0ABN9VS90</accession>
<feature type="non-terminal residue" evidence="2">
    <location>
        <position position="130"/>
    </location>
</feature>
<protein>
    <submittedName>
        <fullName evidence="2">Uncharacterized protein</fullName>
    </submittedName>
</protein>
<keyword evidence="3" id="KW-1185">Reference proteome</keyword>
<evidence type="ECO:0000313" key="2">
    <source>
        <dbReference type="EMBL" id="CAK0875304.1"/>
    </source>
</evidence>
<proteinExistence type="predicted"/>
<dbReference type="Proteomes" id="UP001189429">
    <property type="component" value="Unassembled WGS sequence"/>
</dbReference>
<evidence type="ECO:0000313" key="3">
    <source>
        <dbReference type="Proteomes" id="UP001189429"/>
    </source>
</evidence>
<dbReference type="EMBL" id="CAUYUJ010017500">
    <property type="protein sequence ID" value="CAK0875304.1"/>
    <property type="molecule type" value="Genomic_DNA"/>
</dbReference>
<gene>
    <name evidence="2" type="ORF">PCOR1329_LOCUS60001</name>
</gene>